<dbReference type="InterPro" id="IPR003855">
    <property type="entry name" value="K+_transporter"/>
</dbReference>
<dbReference type="GO" id="GO:0005886">
    <property type="term" value="C:plasma membrane"/>
    <property type="evidence" value="ECO:0007669"/>
    <property type="project" value="UniProtKB-SubCell"/>
</dbReference>
<dbReference type="InterPro" id="IPR053951">
    <property type="entry name" value="K_trans_N"/>
</dbReference>
<evidence type="ECO:0000256" key="8">
    <source>
        <dbReference type="ARBA" id="ARBA00022958"/>
    </source>
</evidence>
<feature type="transmembrane region" description="Helical" evidence="12">
    <location>
        <begin position="73"/>
        <end position="95"/>
    </location>
</feature>
<keyword evidence="4 12" id="KW-1003">Cell membrane</keyword>
<evidence type="ECO:0000313" key="16">
    <source>
        <dbReference type="EMBL" id="GHE15029.1"/>
    </source>
</evidence>
<protein>
    <recommendedName>
        <fullName evidence="12">Probable potassium transport system protein Kup</fullName>
    </recommendedName>
</protein>
<keyword evidence="9 12" id="KW-1133">Transmembrane helix</keyword>
<feature type="transmembrane region" description="Helical" evidence="12">
    <location>
        <begin position="360"/>
        <end position="384"/>
    </location>
</feature>
<keyword evidence="6 12" id="KW-0812">Transmembrane</keyword>
<evidence type="ECO:0000256" key="9">
    <source>
        <dbReference type="ARBA" id="ARBA00022989"/>
    </source>
</evidence>
<keyword evidence="17" id="KW-1185">Reference proteome</keyword>
<evidence type="ECO:0000256" key="3">
    <source>
        <dbReference type="ARBA" id="ARBA00022448"/>
    </source>
</evidence>
<keyword evidence="3 12" id="KW-0813">Transport</keyword>
<feature type="transmembrane region" description="Helical" evidence="12">
    <location>
        <begin position="196"/>
        <end position="216"/>
    </location>
</feature>
<name>A0A918YTY8_9ACTN</name>
<dbReference type="EMBL" id="BMVG01000058">
    <property type="protein sequence ID" value="GHE15029.1"/>
    <property type="molecule type" value="Genomic_DNA"/>
</dbReference>
<keyword evidence="8 12" id="KW-0630">Potassium</keyword>
<reference evidence="16" key="2">
    <citation type="submission" date="2020-09" db="EMBL/GenBank/DDBJ databases">
        <authorList>
            <person name="Sun Q."/>
            <person name="Ohkuma M."/>
        </authorList>
    </citation>
    <scope>NUCLEOTIDE SEQUENCE</scope>
    <source>
        <strain evidence="16">JCM 4714</strain>
    </source>
</reference>
<dbReference type="AlphaFoldDB" id="A0A918YTY8"/>
<gene>
    <name evidence="12 16" type="primary">kup</name>
    <name evidence="16" type="ORF">GCM10010339_88290</name>
</gene>
<dbReference type="Proteomes" id="UP000655443">
    <property type="component" value="Unassembled WGS sequence"/>
</dbReference>
<sequence>MADQRHGTTSDGGSASRPAEAHGPSAHDSVRLALVIGALGVVFGDIGTSPIYTLQTVFNPSDPHPVPVTTQNVYGVVSLVFWSVVIIVLVTYVLLAMRVDNDGEGGIMALITLVRRWSSKRARRTTALLVALGIFGASLFFGDSMITPAISVLSAVEGLKVVEPSLESAVVPITAVIIIVLFLVQRRGTAAVGRVFGPVMIAWFAAIGACGVAGIADHPAILRALSPTYALGFLVGHFGTAFFALAAVVLAVTGAEALYADMGHFGRRSITRGWLFLVFPACVLSYLGQGALILADPRNISSPFFLLVPDWGRWPMIVLATAATVIASQAVITGAYSVASQAAQLGYLPRLRIAHTSESTIGQIYVPWINWLLMVSVLTLVFAFRSSAALAFAFGMAVTGTITISTLLFFYVARAKWGTPKWLVAIGASVLLFVDLLFVAANMTKLVHGAWLPLLIGLTAFTVMTTWQRGRELVTAERARQEGPLPEFIDQLRSGKVSTLRIPGTAVFLNRGKQTAPLAMRANVEHNHVRHDQVVILSIQTETVPRVPADQRVVVDDLGYTDDGIIHVTARFGYMETPDVPGTLAMLDPARTEGPLDLDQASYFLSKIDLRRGKAHTMAPWRKRLFLATSYITADAAEYFGLPRDRTVIMGSHIEV</sequence>
<dbReference type="RefSeq" id="WP_373311001.1">
    <property type="nucleotide sequence ID" value="NZ_BMVG01000058.1"/>
</dbReference>
<proteinExistence type="inferred from homology"/>
<evidence type="ECO:0000256" key="11">
    <source>
        <dbReference type="ARBA" id="ARBA00023136"/>
    </source>
</evidence>
<feature type="transmembrane region" description="Helical" evidence="12">
    <location>
        <begin position="166"/>
        <end position="184"/>
    </location>
</feature>
<dbReference type="Pfam" id="PF22776">
    <property type="entry name" value="K_trans_C"/>
    <property type="match status" value="1"/>
</dbReference>
<dbReference type="PANTHER" id="PTHR30540:SF79">
    <property type="entry name" value="LOW AFFINITY POTASSIUM TRANSPORT SYSTEM PROTEIN KUP"/>
    <property type="match status" value="1"/>
</dbReference>
<dbReference type="HAMAP" id="MF_01522">
    <property type="entry name" value="Kup"/>
    <property type="match status" value="1"/>
</dbReference>
<dbReference type="Pfam" id="PF02705">
    <property type="entry name" value="K_trans"/>
    <property type="match status" value="1"/>
</dbReference>
<feature type="transmembrane region" description="Helical" evidence="12">
    <location>
        <begin position="228"/>
        <end position="252"/>
    </location>
</feature>
<feature type="transmembrane region" description="Helical" evidence="12">
    <location>
        <begin position="449"/>
        <end position="467"/>
    </location>
</feature>
<feature type="transmembrane region" description="Helical" evidence="12">
    <location>
        <begin position="422"/>
        <end position="443"/>
    </location>
</feature>
<feature type="domain" description="K+ potassium transporter integral membrane" evidence="14">
    <location>
        <begin position="35"/>
        <end position="490"/>
    </location>
</feature>
<evidence type="ECO:0000256" key="5">
    <source>
        <dbReference type="ARBA" id="ARBA00022538"/>
    </source>
</evidence>
<evidence type="ECO:0000256" key="10">
    <source>
        <dbReference type="ARBA" id="ARBA00023065"/>
    </source>
</evidence>
<feature type="domain" description="K+ potassium transporter C-terminal" evidence="15">
    <location>
        <begin position="503"/>
        <end position="655"/>
    </location>
</feature>
<comment type="similarity">
    <text evidence="2 12">Belongs to the HAK/KUP transporter (TC 2.A.72) family.</text>
</comment>
<keyword evidence="5 12" id="KW-0633">Potassium transport</keyword>
<evidence type="ECO:0000256" key="12">
    <source>
        <dbReference type="HAMAP-Rule" id="MF_01522"/>
    </source>
</evidence>
<feature type="region of interest" description="Disordered" evidence="13">
    <location>
        <begin position="1"/>
        <end position="24"/>
    </location>
</feature>
<keyword evidence="11 12" id="KW-0472">Membrane</keyword>
<evidence type="ECO:0000256" key="13">
    <source>
        <dbReference type="SAM" id="MobiDB-lite"/>
    </source>
</evidence>
<evidence type="ECO:0000256" key="7">
    <source>
        <dbReference type="ARBA" id="ARBA00022847"/>
    </source>
</evidence>
<feature type="transmembrane region" description="Helical" evidence="12">
    <location>
        <begin position="32"/>
        <end position="53"/>
    </location>
</feature>
<dbReference type="GO" id="GO:0015079">
    <property type="term" value="F:potassium ion transmembrane transporter activity"/>
    <property type="evidence" value="ECO:0007669"/>
    <property type="project" value="UniProtKB-UniRule"/>
</dbReference>
<accession>A0A918YTY8</accession>
<dbReference type="PANTHER" id="PTHR30540">
    <property type="entry name" value="OSMOTIC STRESS POTASSIUM TRANSPORTER"/>
    <property type="match status" value="1"/>
</dbReference>
<keyword evidence="7 12" id="KW-0769">Symport</keyword>
<reference evidence="16" key="1">
    <citation type="journal article" date="2014" name="Int. J. Syst. Evol. Microbiol.">
        <title>Complete genome sequence of Corynebacterium casei LMG S-19264T (=DSM 44701T), isolated from a smear-ripened cheese.</title>
        <authorList>
            <consortium name="US DOE Joint Genome Institute (JGI-PGF)"/>
            <person name="Walter F."/>
            <person name="Albersmeier A."/>
            <person name="Kalinowski J."/>
            <person name="Ruckert C."/>
        </authorList>
    </citation>
    <scope>NUCLEOTIDE SEQUENCE</scope>
    <source>
        <strain evidence="16">JCM 4714</strain>
    </source>
</reference>
<evidence type="ECO:0000256" key="2">
    <source>
        <dbReference type="ARBA" id="ARBA00007019"/>
    </source>
</evidence>
<evidence type="ECO:0000256" key="1">
    <source>
        <dbReference type="ARBA" id="ARBA00004141"/>
    </source>
</evidence>
<feature type="transmembrane region" description="Helical" evidence="12">
    <location>
        <begin position="125"/>
        <end position="146"/>
    </location>
</feature>
<keyword evidence="10 12" id="KW-0406">Ion transport</keyword>
<evidence type="ECO:0000259" key="15">
    <source>
        <dbReference type="Pfam" id="PF22776"/>
    </source>
</evidence>
<evidence type="ECO:0000256" key="4">
    <source>
        <dbReference type="ARBA" id="ARBA00022475"/>
    </source>
</evidence>
<comment type="function">
    <text evidence="12">Transport of potassium into the cell. Likely operates as a K(+):H(+) symporter.</text>
</comment>
<evidence type="ECO:0000256" key="6">
    <source>
        <dbReference type="ARBA" id="ARBA00022692"/>
    </source>
</evidence>
<comment type="catalytic activity">
    <reaction evidence="12">
        <text>K(+)(in) + H(+)(in) = K(+)(out) + H(+)(out)</text>
        <dbReference type="Rhea" id="RHEA:28490"/>
        <dbReference type="ChEBI" id="CHEBI:15378"/>
        <dbReference type="ChEBI" id="CHEBI:29103"/>
    </reaction>
</comment>
<dbReference type="InterPro" id="IPR053952">
    <property type="entry name" value="K_trans_C"/>
</dbReference>
<organism evidence="16 17">
    <name type="scientific">Streptomyces alanosinicus</name>
    <dbReference type="NCBI Taxonomy" id="68171"/>
    <lineage>
        <taxon>Bacteria</taxon>
        <taxon>Bacillati</taxon>
        <taxon>Actinomycetota</taxon>
        <taxon>Actinomycetes</taxon>
        <taxon>Kitasatosporales</taxon>
        <taxon>Streptomycetaceae</taxon>
        <taxon>Streptomyces</taxon>
    </lineage>
</organism>
<feature type="transmembrane region" description="Helical" evidence="12">
    <location>
        <begin position="273"/>
        <end position="294"/>
    </location>
</feature>
<comment type="subcellular location">
    <subcellularLocation>
        <location evidence="12">Cell membrane</location>
        <topology evidence="12">Multi-pass membrane protein</topology>
    </subcellularLocation>
    <subcellularLocation>
        <location evidence="1">Membrane</location>
        <topology evidence="1">Multi-pass membrane protein</topology>
    </subcellularLocation>
</comment>
<evidence type="ECO:0000313" key="17">
    <source>
        <dbReference type="Proteomes" id="UP000655443"/>
    </source>
</evidence>
<feature type="transmembrane region" description="Helical" evidence="12">
    <location>
        <begin position="390"/>
        <end position="410"/>
    </location>
</feature>
<dbReference type="GO" id="GO:0015293">
    <property type="term" value="F:symporter activity"/>
    <property type="evidence" value="ECO:0007669"/>
    <property type="project" value="UniProtKB-UniRule"/>
</dbReference>
<evidence type="ECO:0000259" key="14">
    <source>
        <dbReference type="Pfam" id="PF02705"/>
    </source>
</evidence>
<dbReference type="InterPro" id="IPR023051">
    <property type="entry name" value="Kup"/>
</dbReference>
<comment type="caution">
    <text evidence="16">The sequence shown here is derived from an EMBL/GenBank/DDBJ whole genome shotgun (WGS) entry which is preliminary data.</text>
</comment>